<keyword evidence="3" id="KW-1185">Reference proteome</keyword>
<evidence type="ECO:0000313" key="2">
    <source>
        <dbReference type="EMBL" id="AKP64514.1"/>
    </source>
</evidence>
<organism evidence="2 3">
    <name type="scientific">Levilactobacillus koreensis</name>
    <dbReference type="NCBI Taxonomy" id="637971"/>
    <lineage>
        <taxon>Bacteria</taxon>
        <taxon>Bacillati</taxon>
        <taxon>Bacillota</taxon>
        <taxon>Bacilli</taxon>
        <taxon>Lactobacillales</taxon>
        <taxon>Lactobacillaceae</taxon>
        <taxon>Levilactobacillus</taxon>
    </lineage>
</organism>
<dbReference type="KEGG" id="lko:ABN16_05570"/>
<protein>
    <recommendedName>
        <fullName evidence="1">Fido domain-containing protein</fullName>
    </recommendedName>
</protein>
<dbReference type="Proteomes" id="UP000036000">
    <property type="component" value="Chromosome"/>
</dbReference>
<dbReference type="InterPro" id="IPR036597">
    <property type="entry name" value="Fido-like_dom_sf"/>
</dbReference>
<evidence type="ECO:0000259" key="1">
    <source>
        <dbReference type="PROSITE" id="PS51459"/>
    </source>
</evidence>
<dbReference type="SUPFAM" id="SSF140931">
    <property type="entry name" value="Fic-like"/>
    <property type="match status" value="1"/>
</dbReference>
<dbReference type="AlphaFoldDB" id="A0AAC8ZGW0"/>
<dbReference type="Gene3D" id="1.10.3290.10">
    <property type="entry name" value="Fido-like domain"/>
    <property type="match status" value="1"/>
</dbReference>
<dbReference type="InterPro" id="IPR003812">
    <property type="entry name" value="Fido"/>
</dbReference>
<sequence>MSKQDNTALARFITSLGSLNDYGSTVAQTKQALDLNSPQPLNQGGEDVAIFQDALQGIAAVKQVGFSVDGIIEINRAFATPLVEQPTLPGHLRNGFYNEDDRIAITIDSRARLSYFPPEVVTRADLQAIVTAFQVSPRDETAAWRVFADLAKLQPFQDGNKRTALIAANAAANTWAHENYLVLPFNDLDRVDFTTALMRYYLATDKTAAQQAFDRMMAVLPSNREQQLHRPISPTEDARLQRVRVKPMLRKG</sequence>
<dbReference type="RefSeq" id="WP_048733663.1">
    <property type="nucleotide sequence ID" value="NZ_CP012033.1"/>
</dbReference>
<dbReference type="EMBL" id="CP012033">
    <property type="protein sequence ID" value="AKP64514.1"/>
    <property type="molecule type" value="Genomic_DNA"/>
</dbReference>
<feature type="domain" description="Fido" evidence="1">
    <location>
        <begin position="66"/>
        <end position="218"/>
    </location>
</feature>
<proteinExistence type="predicted"/>
<evidence type="ECO:0000313" key="3">
    <source>
        <dbReference type="Proteomes" id="UP000036000"/>
    </source>
</evidence>
<reference evidence="2 3" key="1">
    <citation type="submission" date="2015-07" db="EMBL/GenBank/DDBJ databases">
        <title>Lactobacillus korensis/26-25/ whole genome sequencing.</title>
        <authorList>
            <person name="Kim M.K."/>
            <person name="Im W.-T."/>
            <person name="Srinivasan S."/>
            <person name="Lee J.-J."/>
        </authorList>
    </citation>
    <scope>NUCLEOTIDE SEQUENCE [LARGE SCALE GENOMIC DNA]</scope>
    <source>
        <strain evidence="2 3">26-25</strain>
    </source>
</reference>
<accession>A0AAC8ZGW0</accession>
<gene>
    <name evidence="2" type="ORF">ABN16_05570</name>
</gene>
<dbReference type="Pfam" id="PF02661">
    <property type="entry name" value="Fic"/>
    <property type="match status" value="1"/>
</dbReference>
<name>A0AAC8ZGW0_9LACO</name>
<dbReference type="PROSITE" id="PS51459">
    <property type="entry name" value="FIDO"/>
    <property type="match status" value="1"/>
</dbReference>